<proteinExistence type="predicted"/>
<dbReference type="SUPFAM" id="SSF51905">
    <property type="entry name" value="FAD/NAD(P)-binding domain"/>
    <property type="match status" value="1"/>
</dbReference>
<dbReference type="NCBIfam" id="TIGR01509">
    <property type="entry name" value="HAD-SF-IA-v3"/>
    <property type="match status" value="1"/>
</dbReference>
<dbReference type="InterPro" id="IPR023214">
    <property type="entry name" value="HAD_sf"/>
</dbReference>
<dbReference type="InterPro" id="IPR051806">
    <property type="entry name" value="HAD-like_SPP"/>
</dbReference>
<reference evidence="3 4" key="1">
    <citation type="journal article" date="2016" name="Genome Biol. Evol.">
        <title>Divergent and convergent evolution of fungal pathogenicity.</title>
        <authorList>
            <person name="Shang Y."/>
            <person name="Xiao G."/>
            <person name="Zheng P."/>
            <person name="Cen K."/>
            <person name="Zhan S."/>
            <person name="Wang C."/>
        </authorList>
    </citation>
    <scope>NUCLEOTIDE SEQUENCE [LARGE SCALE GENOMIC DNA]</scope>
    <source>
        <strain evidence="3 4">ARSEF 2679</strain>
    </source>
</reference>
<evidence type="ECO:0000313" key="4">
    <source>
        <dbReference type="Proteomes" id="UP000076744"/>
    </source>
</evidence>
<dbReference type="GO" id="GO:0050308">
    <property type="term" value="F:sugar-phosphatase activity"/>
    <property type="evidence" value="ECO:0007669"/>
    <property type="project" value="TreeGrafter"/>
</dbReference>
<comment type="caution">
    <text evidence="3">The sequence shown here is derived from an EMBL/GenBank/DDBJ whole genome shotgun (WGS) entry which is preliminary data.</text>
</comment>
<sequence length="315" mass="33547">MVRIATSLGGFMPPGAALHICGTTRANPVDDGCSVVDSHFKVWRTENLFVGGCGVIPTQNATNPTLMAACFAIVGARKMAQELKQVRVGYDASCNPAISHDGITATCGGALRGTAVRYGWHKLIDSTNTVVQHWQRIGKELGIDPNDILQTAHGRRTFDALKIICPKKATMEYATHIEKSILENYGSDATIIPGARDARQSQRLVPALGHCHVRLATLAQRLGPGPRPAHLPAPRHRQSVEDGKPDPAGYLLGMKKLAIKDPAGCAVFEDRPAGIRAGKTAGCKVVALATSHTAEQVAEANPDRVVDDFSSVALV</sequence>
<evidence type="ECO:0000256" key="1">
    <source>
        <dbReference type="SAM" id="MobiDB-lite"/>
    </source>
</evidence>
<evidence type="ECO:0000313" key="3">
    <source>
        <dbReference type="EMBL" id="OAA56749.1"/>
    </source>
</evidence>
<dbReference type="Gene3D" id="1.10.150.240">
    <property type="entry name" value="Putative phosphatase, domain 2"/>
    <property type="match status" value="1"/>
</dbReference>
<dbReference type="OrthoDB" id="40579at2759"/>
<dbReference type="InterPro" id="IPR023198">
    <property type="entry name" value="PGP-like_dom2"/>
</dbReference>
<evidence type="ECO:0000259" key="2">
    <source>
        <dbReference type="Pfam" id="PF05199"/>
    </source>
</evidence>
<dbReference type="GeneID" id="30023557"/>
<gene>
    <name evidence="3" type="ORF">ISF_07265</name>
</gene>
<dbReference type="InterPro" id="IPR036412">
    <property type="entry name" value="HAD-like_sf"/>
</dbReference>
<accession>A0A167PKD8</accession>
<dbReference type="PANTHER" id="PTHR43481:SF4">
    <property type="entry name" value="GLYCEROL-1-PHOSPHATE PHOSPHOHYDROLASE 1-RELATED"/>
    <property type="match status" value="1"/>
</dbReference>
<dbReference type="Gene3D" id="3.50.50.60">
    <property type="entry name" value="FAD/NAD(P)-binding domain"/>
    <property type="match status" value="1"/>
</dbReference>
<name>A0A167PKD8_CORFA</name>
<feature type="region of interest" description="Disordered" evidence="1">
    <location>
        <begin position="222"/>
        <end position="244"/>
    </location>
</feature>
<dbReference type="Gene3D" id="3.40.50.1000">
    <property type="entry name" value="HAD superfamily/HAD-like"/>
    <property type="match status" value="1"/>
</dbReference>
<dbReference type="PANTHER" id="PTHR43481">
    <property type="entry name" value="FRUCTOSE-1-PHOSPHATE PHOSPHATASE"/>
    <property type="match status" value="1"/>
</dbReference>
<dbReference type="EMBL" id="AZHB01000021">
    <property type="protein sequence ID" value="OAA56749.1"/>
    <property type="molecule type" value="Genomic_DNA"/>
</dbReference>
<dbReference type="AlphaFoldDB" id="A0A167PKD8"/>
<protein>
    <submittedName>
        <fullName evidence="3">Glycerol-3-phosphate phosphatase</fullName>
    </submittedName>
</protein>
<keyword evidence="4" id="KW-1185">Reference proteome</keyword>
<dbReference type="Pfam" id="PF05199">
    <property type="entry name" value="GMC_oxred_C"/>
    <property type="match status" value="1"/>
</dbReference>
<dbReference type="STRING" id="1081104.A0A167PKD8"/>
<dbReference type="SUPFAM" id="SSF56784">
    <property type="entry name" value="HAD-like"/>
    <property type="match status" value="1"/>
</dbReference>
<dbReference type="RefSeq" id="XP_018701780.1">
    <property type="nucleotide sequence ID" value="XM_018850868.1"/>
</dbReference>
<feature type="domain" description="Glucose-methanol-choline oxidoreductase C-terminal" evidence="2">
    <location>
        <begin position="17"/>
        <end position="72"/>
    </location>
</feature>
<dbReference type="InterPro" id="IPR006439">
    <property type="entry name" value="HAD-SF_hydro_IA"/>
</dbReference>
<dbReference type="InterPro" id="IPR036188">
    <property type="entry name" value="FAD/NAD-bd_sf"/>
</dbReference>
<dbReference type="GO" id="GO:0016614">
    <property type="term" value="F:oxidoreductase activity, acting on CH-OH group of donors"/>
    <property type="evidence" value="ECO:0007669"/>
    <property type="project" value="InterPro"/>
</dbReference>
<dbReference type="InterPro" id="IPR007867">
    <property type="entry name" value="GMC_OxRtase_C"/>
</dbReference>
<organism evidence="3 4">
    <name type="scientific">Cordyceps fumosorosea (strain ARSEF 2679)</name>
    <name type="common">Isaria fumosorosea</name>
    <dbReference type="NCBI Taxonomy" id="1081104"/>
    <lineage>
        <taxon>Eukaryota</taxon>
        <taxon>Fungi</taxon>
        <taxon>Dikarya</taxon>
        <taxon>Ascomycota</taxon>
        <taxon>Pezizomycotina</taxon>
        <taxon>Sordariomycetes</taxon>
        <taxon>Hypocreomycetidae</taxon>
        <taxon>Hypocreales</taxon>
        <taxon>Cordycipitaceae</taxon>
        <taxon>Cordyceps</taxon>
    </lineage>
</organism>
<dbReference type="Proteomes" id="UP000076744">
    <property type="component" value="Unassembled WGS sequence"/>
</dbReference>